<comment type="function">
    <text evidence="5">Responsible for the release of ribosomes from messenger RNA at the termination of protein biosynthesis. May increase the efficiency of translation by recycling ribosomes from one round of translation to another.</text>
</comment>
<name>A0A8J3NT71_9ACTN</name>
<dbReference type="SUPFAM" id="SSF55194">
    <property type="entry name" value="Ribosome recycling factor, RRF"/>
    <property type="match status" value="1"/>
</dbReference>
<evidence type="ECO:0000256" key="1">
    <source>
        <dbReference type="ARBA" id="ARBA00004496"/>
    </source>
</evidence>
<dbReference type="PANTHER" id="PTHR20982:SF3">
    <property type="entry name" value="MITOCHONDRIAL RIBOSOME RECYCLING FACTOR PSEUDO 1"/>
    <property type="match status" value="1"/>
</dbReference>
<dbReference type="EMBL" id="BONG01000032">
    <property type="protein sequence ID" value="GIF91406.1"/>
    <property type="molecule type" value="Genomic_DNA"/>
</dbReference>
<evidence type="ECO:0000256" key="2">
    <source>
        <dbReference type="ARBA" id="ARBA00005912"/>
    </source>
</evidence>
<evidence type="ECO:0000256" key="5">
    <source>
        <dbReference type="HAMAP-Rule" id="MF_00040"/>
    </source>
</evidence>
<dbReference type="PANTHER" id="PTHR20982">
    <property type="entry name" value="RIBOSOME RECYCLING FACTOR"/>
    <property type="match status" value="1"/>
</dbReference>
<evidence type="ECO:0000313" key="8">
    <source>
        <dbReference type="Proteomes" id="UP000619293"/>
    </source>
</evidence>
<protein>
    <recommendedName>
        <fullName evidence="5">Ribosome-recycling factor</fullName>
        <shortName evidence="5">RRF</shortName>
    </recommendedName>
    <alternativeName>
        <fullName evidence="5">Ribosome-releasing factor</fullName>
    </alternativeName>
</protein>
<dbReference type="Pfam" id="PF01765">
    <property type="entry name" value="RRF"/>
    <property type="match status" value="1"/>
</dbReference>
<evidence type="ECO:0000313" key="7">
    <source>
        <dbReference type="EMBL" id="GIF91406.1"/>
    </source>
</evidence>
<sequence length="185" mass="20753">MIDDTLLEAEEKMDRAVEHAKEELAAIRTGRANAAMFSKIVIDYYGTPTPLPQMASIGVPEPRMVIIKPYDASQLGAMERAIRDSDLGVNPGNEGNQLRILVPPMTEERRRDMTKVARSKGEDAKVAIRNVRRKGKEELDRIVKDGEAGEDDGRRAEKELDDLTAKYVAQIDELIKHKEVELLEV</sequence>
<dbReference type="Gene3D" id="3.30.1360.40">
    <property type="match status" value="1"/>
</dbReference>
<evidence type="ECO:0000259" key="6">
    <source>
        <dbReference type="Pfam" id="PF01765"/>
    </source>
</evidence>
<comment type="caution">
    <text evidence="7">The sequence shown here is derived from an EMBL/GenBank/DDBJ whole genome shotgun (WGS) entry which is preliminary data.</text>
</comment>
<keyword evidence="3 5" id="KW-0963">Cytoplasm</keyword>
<dbReference type="Gene3D" id="1.10.132.20">
    <property type="entry name" value="Ribosome-recycling factor"/>
    <property type="match status" value="1"/>
</dbReference>
<dbReference type="AlphaFoldDB" id="A0A8J3NT71"/>
<dbReference type="GO" id="GO:0043023">
    <property type="term" value="F:ribosomal large subunit binding"/>
    <property type="evidence" value="ECO:0007669"/>
    <property type="project" value="TreeGrafter"/>
</dbReference>
<dbReference type="GO" id="GO:0006415">
    <property type="term" value="P:translational termination"/>
    <property type="evidence" value="ECO:0007669"/>
    <property type="project" value="UniProtKB-UniRule"/>
</dbReference>
<dbReference type="HAMAP" id="MF_00040">
    <property type="entry name" value="RRF"/>
    <property type="match status" value="1"/>
</dbReference>
<evidence type="ECO:0000256" key="4">
    <source>
        <dbReference type="ARBA" id="ARBA00022917"/>
    </source>
</evidence>
<proteinExistence type="inferred from homology"/>
<dbReference type="InterPro" id="IPR002661">
    <property type="entry name" value="Ribosome_recyc_fac"/>
</dbReference>
<comment type="subcellular location">
    <subcellularLocation>
        <location evidence="1 5">Cytoplasm</location>
    </subcellularLocation>
</comment>
<dbReference type="RefSeq" id="WP_191843558.1">
    <property type="nucleotide sequence ID" value="NZ_BAAALB010000018.1"/>
</dbReference>
<evidence type="ECO:0000256" key="3">
    <source>
        <dbReference type="ARBA" id="ARBA00022490"/>
    </source>
</evidence>
<gene>
    <name evidence="5 7" type="primary">frr</name>
    <name evidence="7" type="ORF">Cch02nite_48500</name>
</gene>
<keyword evidence="8" id="KW-1185">Reference proteome</keyword>
<comment type="similarity">
    <text evidence="2 5">Belongs to the RRF family.</text>
</comment>
<reference evidence="7 8" key="1">
    <citation type="submission" date="2021-01" db="EMBL/GenBank/DDBJ databases">
        <title>Whole genome shotgun sequence of Catellatospora chokoriensis NBRC 107358.</title>
        <authorList>
            <person name="Komaki H."/>
            <person name="Tamura T."/>
        </authorList>
    </citation>
    <scope>NUCLEOTIDE SEQUENCE [LARGE SCALE GENOMIC DNA]</scope>
    <source>
        <strain evidence="7 8">NBRC 107358</strain>
    </source>
</reference>
<feature type="domain" description="Ribosome recycling factor" evidence="6">
    <location>
        <begin position="21"/>
        <end position="183"/>
    </location>
</feature>
<dbReference type="InterPro" id="IPR036191">
    <property type="entry name" value="RRF_sf"/>
</dbReference>
<keyword evidence="4 5" id="KW-0648">Protein biosynthesis</keyword>
<accession>A0A8J3NT71</accession>
<dbReference type="NCBIfam" id="TIGR00496">
    <property type="entry name" value="frr"/>
    <property type="match status" value="1"/>
</dbReference>
<organism evidence="7 8">
    <name type="scientific">Catellatospora chokoriensis</name>
    <dbReference type="NCBI Taxonomy" id="310353"/>
    <lineage>
        <taxon>Bacteria</taxon>
        <taxon>Bacillati</taxon>
        <taxon>Actinomycetota</taxon>
        <taxon>Actinomycetes</taxon>
        <taxon>Micromonosporales</taxon>
        <taxon>Micromonosporaceae</taxon>
        <taxon>Catellatospora</taxon>
    </lineage>
</organism>
<dbReference type="FunFam" id="3.30.1360.40:FF:000001">
    <property type="entry name" value="Ribosome-recycling factor"/>
    <property type="match status" value="1"/>
</dbReference>
<dbReference type="Proteomes" id="UP000619293">
    <property type="component" value="Unassembled WGS sequence"/>
</dbReference>
<dbReference type="FunFam" id="1.10.132.20:FF:000001">
    <property type="entry name" value="Ribosome-recycling factor"/>
    <property type="match status" value="1"/>
</dbReference>
<dbReference type="InterPro" id="IPR023584">
    <property type="entry name" value="Ribosome_recyc_fac_dom"/>
</dbReference>
<dbReference type="CDD" id="cd00520">
    <property type="entry name" value="RRF"/>
    <property type="match status" value="1"/>
</dbReference>
<dbReference type="GO" id="GO:0005737">
    <property type="term" value="C:cytoplasm"/>
    <property type="evidence" value="ECO:0007669"/>
    <property type="project" value="UniProtKB-SubCell"/>
</dbReference>